<dbReference type="Gene3D" id="1.10.720.30">
    <property type="entry name" value="SAP domain"/>
    <property type="match status" value="1"/>
</dbReference>
<protein>
    <submittedName>
        <fullName evidence="15">Uncharacterized protein</fullName>
    </submittedName>
</protein>
<proteinExistence type="inferred from homology"/>
<dbReference type="GO" id="GO:0061665">
    <property type="term" value="F:SUMO ligase activity"/>
    <property type="evidence" value="ECO:0007669"/>
    <property type="project" value="TreeGrafter"/>
</dbReference>
<feature type="domain" description="PINIT" evidence="14">
    <location>
        <begin position="307"/>
        <end position="491"/>
    </location>
</feature>
<dbReference type="InterPro" id="IPR013083">
    <property type="entry name" value="Znf_RING/FYVE/PHD"/>
</dbReference>
<evidence type="ECO:0000256" key="3">
    <source>
        <dbReference type="ARBA" id="ARBA00005383"/>
    </source>
</evidence>
<evidence type="ECO:0000256" key="6">
    <source>
        <dbReference type="ARBA" id="ARBA00022771"/>
    </source>
</evidence>
<dbReference type="PANTHER" id="PTHR10782:SF94">
    <property type="entry name" value="SUPPRESSOR OF VARIEGATION 2-10, ISOFORM I"/>
    <property type="match status" value="1"/>
</dbReference>
<evidence type="ECO:0000256" key="8">
    <source>
        <dbReference type="ARBA" id="ARBA00022833"/>
    </source>
</evidence>
<dbReference type="GO" id="GO:0008270">
    <property type="term" value="F:zinc ion binding"/>
    <property type="evidence" value="ECO:0007669"/>
    <property type="project" value="UniProtKB-KW"/>
</dbReference>
<feature type="compositionally biased region" description="Polar residues" evidence="11">
    <location>
        <begin position="842"/>
        <end position="852"/>
    </location>
</feature>
<dbReference type="Gene3D" id="3.30.40.10">
    <property type="entry name" value="Zinc/RING finger domain, C3HC4 (zinc finger)"/>
    <property type="match status" value="1"/>
</dbReference>
<feature type="domain" description="SAP" evidence="12">
    <location>
        <begin position="174"/>
        <end position="208"/>
    </location>
</feature>
<sequence length="894" mass="100077">MNSRRKRLSSEAIEVILNSDSELDDIDISDDITFSEEDEPTGIDLLGDNFANVSAQWNQITDVGQEQLVNLVRANRKELPPAMKTDKYKKGDLPKVWLYREKQMLSSTWQATGKVNMLSTEGNAGVSEVEVNSKSGKKNLMKPNMQIAYSQHMGVVDKFDQLCSTYPFDHKNMVLSFRVSELQMLLGFAGRNKSGRKTELQARAVELLRLRSTPVQMKIKELYKIIQQGNPLGALTISAASSSPLPDPPPDSYSSSTDMSNLHYNSNHPYPAYNEHPPILHRESIIYSDHYRPPYPPKLSPQSCTLKLSQSGYPVHPDVRLKNLPFFNIIAELHKPTSLVPKDSSRAQAETLKFYLTPQQASNITVSRDYRSGSRLEYTNEVQVRFCLLETSCEQDDFFPPGLTVKVNGRQASLPSVAIMVEPFLIQFQSDAPLAPFLYEALISLMKSLMKRFVKSDKMDSARSLLELGIFNETNLLNAKYVDLGYATREAIRKTKGVSEKEILLFRQDCKTCLQKLCAKLLERSPLKYKLTKAISFLDPAVAVLKSTRSERLKSTLEIVLANNWITGVAADLVDRQFNSPPIPTNKPGVEPKRPPKPVNITSLVKLSPLHANFIDVTWNCDYGQGYVIAVYLVSKIVSAELLKRMRAKGARQSDYTRGLIKEKLSEDADSEIATTSLRVSLVCPLGKMRMVTPCRASTCYHLQCFDANTFLMMNERKPTWVCPVCDKPAPFDSLMIDGYFQDVLRSSRLAPDSTEIQLHQDGLWSTLTLKEDKTEILALTTNKPNQPIEETISDDIEVIGESSSTSSKVEPKTVVEAVTVDLTLSDSEDDYREEDEKENIKTTPDSSNQTTSDEKCESGTTDRASLLASASNATTLKKTTSSDDDDVIMIDLT</sequence>
<evidence type="ECO:0000313" key="15">
    <source>
        <dbReference type="EMBL" id="CAD7398491.1"/>
    </source>
</evidence>
<name>A0A7R9CNT6_TIMPO</name>
<dbReference type="GO" id="GO:0006357">
    <property type="term" value="P:regulation of transcription by RNA polymerase II"/>
    <property type="evidence" value="ECO:0007669"/>
    <property type="project" value="TreeGrafter"/>
</dbReference>
<evidence type="ECO:0000256" key="9">
    <source>
        <dbReference type="ARBA" id="ARBA00023242"/>
    </source>
</evidence>
<dbReference type="GO" id="GO:0003712">
    <property type="term" value="F:transcription coregulator activity"/>
    <property type="evidence" value="ECO:0007669"/>
    <property type="project" value="TreeGrafter"/>
</dbReference>
<keyword evidence="4" id="KW-0808">Transferase</keyword>
<evidence type="ECO:0000256" key="1">
    <source>
        <dbReference type="ARBA" id="ARBA00004123"/>
    </source>
</evidence>
<dbReference type="Pfam" id="PF14324">
    <property type="entry name" value="PINIT"/>
    <property type="match status" value="2"/>
</dbReference>
<gene>
    <name evidence="15" type="ORF">TPSB3V08_LOCUS1726</name>
</gene>
<evidence type="ECO:0000256" key="5">
    <source>
        <dbReference type="ARBA" id="ARBA00022723"/>
    </source>
</evidence>
<evidence type="ECO:0000256" key="10">
    <source>
        <dbReference type="PROSITE-ProRule" id="PRU00452"/>
    </source>
</evidence>
<feature type="region of interest" description="Disordered" evidence="11">
    <location>
        <begin position="237"/>
        <end position="257"/>
    </location>
</feature>
<organism evidence="15">
    <name type="scientific">Timema poppense</name>
    <name type="common">Walking stick</name>
    <dbReference type="NCBI Taxonomy" id="170557"/>
    <lineage>
        <taxon>Eukaryota</taxon>
        <taxon>Metazoa</taxon>
        <taxon>Ecdysozoa</taxon>
        <taxon>Arthropoda</taxon>
        <taxon>Hexapoda</taxon>
        <taxon>Insecta</taxon>
        <taxon>Pterygota</taxon>
        <taxon>Neoptera</taxon>
        <taxon>Polyneoptera</taxon>
        <taxon>Phasmatodea</taxon>
        <taxon>Timematodea</taxon>
        <taxon>Timematoidea</taxon>
        <taxon>Timematidae</taxon>
        <taxon>Timema</taxon>
    </lineage>
</organism>
<comment type="pathway">
    <text evidence="2">Protein modification; protein sumoylation.</text>
</comment>
<evidence type="ECO:0000259" key="12">
    <source>
        <dbReference type="PROSITE" id="PS50800"/>
    </source>
</evidence>
<keyword evidence="5" id="KW-0479">Metal-binding</keyword>
<dbReference type="FunFam" id="2.60.120.780:FF:000001">
    <property type="entry name" value="E3 SUMO-protein ligase PIAS2 isoform X1"/>
    <property type="match status" value="1"/>
</dbReference>
<dbReference type="FunFam" id="3.30.40.10:FF:000247">
    <property type="entry name" value="Uncharacterized protein, isoform B"/>
    <property type="match status" value="1"/>
</dbReference>
<keyword evidence="9" id="KW-0539">Nucleus</keyword>
<keyword evidence="8" id="KW-0862">Zinc</keyword>
<dbReference type="FunFam" id="1.10.720.30:FF:000001">
    <property type="entry name" value="E3 SUMO-protein ligase PIAS2 isoform 1"/>
    <property type="match status" value="1"/>
</dbReference>
<dbReference type="Gene3D" id="2.60.120.780">
    <property type="entry name" value="PINIT domain"/>
    <property type="match status" value="2"/>
</dbReference>
<feature type="region of interest" description="Disordered" evidence="11">
    <location>
        <begin position="826"/>
        <end position="863"/>
    </location>
</feature>
<reference evidence="15" key="1">
    <citation type="submission" date="2020-11" db="EMBL/GenBank/DDBJ databases">
        <authorList>
            <person name="Tran Van P."/>
        </authorList>
    </citation>
    <scope>NUCLEOTIDE SEQUENCE</scope>
</reference>
<evidence type="ECO:0000256" key="4">
    <source>
        <dbReference type="ARBA" id="ARBA00022679"/>
    </source>
</evidence>
<dbReference type="PANTHER" id="PTHR10782">
    <property type="entry name" value="ZINC FINGER MIZ DOMAIN-CONTAINING PROTEIN"/>
    <property type="match status" value="1"/>
</dbReference>
<evidence type="ECO:0000256" key="7">
    <source>
        <dbReference type="ARBA" id="ARBA00022786"/>
    </source>
</evidence>
<dbReference type="PROSITE" id="PS51466">
    <property type="entry name" value="PINIT"/>
    <property type="match status" value="1"/>
</dbReference>
<dbReference type="InterPro" id="IPR023321">
    <property type="entry name" value="PINIT"/>
</dbReference>
<dbReference type="InterPro" id="IPR036361">
    <property type="entry name" value="SAP_dom_sf"/>
</dbReference>
<evidence type="ECO:0000256" key="2">
    <source>
        <dbReference type="ARBA" id="ARBA00004718"/>
    </source>
</evidence>
<dbReference type="EMBL" id="OD000621">
    <property type="protein sequence ID" value="CAD7398491.1"/>
    <property type="molecule type" value="Genomic_DNA"/>
</dbReference>
<feature type="domain" description="SP-RING-type" evidence="13">
    <location>
        <begin position="669"/>
        <end position="750"/>
    </location>
</feature>
<dbReference type="AlphaFoldDB" id="A0A7R9CNT6"/>
<dbReference type="PROSITE" id="PS51044">
    <property type="entry name" value="ZF_SP_RING"/>
    <property type="match status" value="1"/>
</dbReference>
<comment type="similarity">
    <text evidence="3">Belongs to the PIAS family.</text>
</comment>
<feature type="compositionally biased region" description="Acidic residues" evidence="11">
    <location>
        <begin position="827"/>
        <end position="838"/>
    </location>
</feature>
<dbReference type="InterPro" id="IPR029526">
    <property type="entry name" value="PGBD"/>
</dbReference>
<evidence type="ECO:0000259" key="14">
    <source>
        <dbReference type="PROSITE" id="PS51466"/>
    </source>
</evidence>
<dbReference type="Pfam" id="PF02037">
    <property type="entry name" value="SAP"/>
    <property type="match status" value="1"/>
</dbReference>
<comment type="subcellular location">
    <subcellularLocation>
        <location evidence="1">Nucleus</location>
    </subcellularLocation>
</comment>
<dbReference type="InterPro" id="IPR003034">
    <property type="entry name" value="SAP_dom"/>
</dbReference>
<dbReference type="UniPathway" id="UPA00886"/>
<dbReference type="GO" id="GO:0016925">
    <property type="term" value="P:protein sumoylation"/>
    <property type="evidence" value="ECO:0007669"/>
    <property type="project" value="UniProtKB-UniPathway"/>
</dbReference>
<evidence type="ECO:0000256" key="11">
    <source>
        <dbReference type="SAM" id="MobiDB-lite"/>
    </source>
</evidence>
<dbReference type="SMART" id="SM00513">
    <property type="entry name" value="SAP"/>
    <property type="match status" value="1"/>
</dbReference>
<evidence type="ECO:0000259" key="13">
    <source>
        <dbReference type="PROSITE" id="PS51044"/>
    </source>
</evidence>
<dbReference type="SUPFAM" id="SSF68906">
    <property type="entry name" value="SAP domain"/>
    <property type="match status" value="1"/>
</dbReference>
<keyword evidence="6 10" id="KW-0863">Zinc-finger</keyword>
<dbReference type="Pfam" id="PF13843">
    <property type="entry name" value="DDE_Tnp_1_7"/>
    <property type="match status" value="1"/>
</dbReference>
<dbReference type="GO" id="GO:0005634">
    <property type="term" value="C:nucleus"/>
    <property type="evidence" value="ECO:0007669"/>
    <property type="project" value="UniProtKB-SubCell"/>
</dbReference>
<dbReference type="InterPro" id="IPR004181">
    <property type="entry name" value="Znf_MIZ"/>
</dbReference>
<dbReference type="Pfam" id="PF02891">
    <property type="entry name" value="zf-MIZ"/>
    <property type="match status" value="1"/>
</dbReference>
<accession>A0A7R9CNT6</accession>
<keyword evidence="7" id="KW-0833">Ubl conjugation pathway</keyword>
<dbReference type="PROSITE" id="PS50800">
    <property type="entry name" value="SAP"/>
    <property type="match status" value="1"/>
</dbReference>
<dbReference type="GO" id="GO:0000785">
    <property type="term" value="C:chromatin"/>
    <property type="evidence" value="ECO:0007669"/>
    <property type="project" value="TreeGrafter"/>
</dbReference>
<dbReference type="InterPro" id="IPR038654">
    <property type="entry name" value="PINIT_sf"/>
</dbReference>
<dbReference type="GO" id="GO:0097240">
    <property type="term" value="P:chromosome attachment to the nuclear envelope"/>
    <property type="evidence" value="ECO:0007669"/>
    <property type="project" value="UniProtKB-ARBA"/>
</dbReference>